<dbReference type="CDD" id="cd05243">
    <property type="entry name" value="SDR_a5"/>
    <property type="match status" value="1"/>
</dbReference>
<accession>A0A1H9RVG6</accession>
<evidence type="ECO:0000313" key="2">
    <source>
        <dbReference type="EMBL" id="SER76594.1"/>
    </source>
</evidence>
<evidence type="ECO:0000313" key="3">
    <source>
        <dbReference type="Proteomes" id="UP000198571"/>
    </source>
</evidence>
<dbReference type="InterPro" id="IPR016040">
    <property type="entry name" value="NAD(P)-bd_dom"/>
</dbReference>
<gene>
    <name evidence="2" type="ORF">SAMN05518684_103354</name>
</gene>
<dbReference type="PANTHER" id="PTHR15020">
    <property type="entry name" value="FLAVIN REDUCTASE-RELATED"/>
    <property type="match status" value="1"/>
</dbReference>
<dbReference type="RefSeq" id="WP_093048478.1">
    <property type="nucleotide sequence ID" value="NZ_FOGT01000003.1"/>
</dbReference>
<dbReference type="Pfam" id="PF13460">
    <property type="entry name" value="NAD_binding_10"/>
    <property type="match status" value="1"/>
</dbReference>
<dbReference type="PANTHER" id="PTHR15020:SF50">
    <property type="entry name" value="UPF0659 PROTEIN YMR090W"/>
    <property type="match status" value="1"/>
</dbReference>
<dbReference type="Proteomes" id="UP000198571">
    <property type="component" value="Unassembled WGS sequence"/>
</dbReference>
<dbReference type="OrthoDB" id="9803892at2"/>
<dbReference type="AlphaFoldDB" id="A0A1H9RVG6"/>
<feature type="domain" description="NAD(P)-binding" evidence="1">
    <location>
        <begin position="7"/>
        <end position="189"/>
    </location>
</feature>
<name>A0A1H9RVG6_9BACI</name>
<evidence type="ECO:0000259" key="1">
    <source>
        <dbReference type="Pfam" id="PF13460"/>
    </source>
</evidence>
<dbReference type="InterPro" id="IPR036291">
    <property type="entry name" value="NAD(P)-bd_dom_sf"/>
</dbReference>
<dbReference type="EMBL" id="FOGT01000003">
    <property type="protein sequence ID" value="SER76594.1"/>
    <property type="molecule type" value="Genomic_DNA"/>
</dbReference>
<reference evidence="3" key="1">
    <citation type="submission" date="2016-10" db="EMBL/GenBank/DDBJ databases">
        <authorList>
            <person name="Varghese N."/>
            <person name="Submissions S."/>
        </authorList>
    </citation>
    <scope>NUCLEOTIDE SEQUENCE [LARGE SCALE GENOMIC DNA]</scope>
    <source>
        <strain evidence="3">S9</strain>
    </source>
</reference>
<sequence>MKVLIIGANGQVGRHAVRMVGLSTIHEAKAMIRDEDQRQAMEELGAEEIVIGNLEEDFSHAFENTDAVIFAAGSGPHTGKDKTVDVDKLGAIKSIEEAEKAGVQRYIMISALGADHPEEGPEELEHYMQAKKDADDKLRNSSLNYTILRPGKLVNEPARGKITAKTSLDNTDSDIPREDVAAVASASLTIEETNHSVIEILSGDEAIGTALKSFK</sequence>
<dbReference type="Gene3D" id="3.40.50.720">
    <property type="entry name" value="NAD(P)-binding Rossmann-like Domain"/>
    <property type="match status" value="1"/>
</dbReference>
<dbReference type="SUPFAM" id="SSF51735">
    <property type="entry name" value="NAD(P)-binding Rossmann-fold domains"/>
    <property type="match status" value="1"/>
</dbReference>
<protein>
    <submittedName>
        <fullName evidence="2">Uncharacterized conserved protein YbjT, contains NAD(P)-binding and DUF2867 domains</fullName>
    </submittedName>
</protein>
<dbReference type="STRING" id="1601833.SAMN05518684_103354"/>
<proteinExistence type="predicted"/>
<organism evidence="2 3">
    <name type="scientific">Salipaludibacillus aurantiacus</name>
    <dbReference type="NCBI Taxonomy" id="1601833"/>
    <lineage>
        <taxon>Bacteria</taxon>
        <taxon>Bacillati</taxon>
        <taxon>Bacillota</taxon>
        <taxon>Bacilli</taxon>
        <taxon>Bacillales</taxon>
        <taxon>Bacillaceae</taxon>
    </lineage>
</organism>
<keyword evidence="3" id="KW-1185">Reference proteome</keyword>